<dbReference type="Proteomes" id="UP000321901">
    <property type="component" value="Unassembled WGS sequence"/>
</dbReference>
<dbReference type="Pfam" id="PF01546">
    <property type="entry name" value="Peptidase_M20"/>
    <property type="match status" value="1"/>
</dbReference>
<dbReference type="Pfam" id="PF07687">
    <property type="entry name" value="M20_dimer"/>
    <property type="match status" value="1"/>
</dbReference>
<dbReference type="Gene3D" id="3.30.70.360">
    <property type="match status" value="1"/>
</dbReference>
<dbReference type="GO" id="GO:0008237">
    <property type="term" value="F:metallopeptidase activity"/>
    <property type="evidence" value="ECO:0007669"/>
    <property type="project" value="UniProtKB-KW"/>
</dbReference>
<evidence type="ECO:0000256" key="3">
    <source>
        <dbReference type="ARBA" id="ARBA00022723"/>
    </source>
</evidence>
<dbReference type="GO" id="GO:0046872">
    <property type="term" value="F:metal ion binding"/>
    <property type="evidence" value="ECO:0007669"/>
    <property type="project" value="UniProtKB-UniRule"/>
</dbReference>
<keyword evidence="6" id="KW-0482">Metalloprotease</keyword>
<keyword evidence="4" id="KW-0378">Hydrolase</keyword>
<dbReference type="InterPro" id="IPR002933">
    <property type="entry name" value="Peptidase_M20"/>
</dbReference>
<keyword evidence="12" id="KW-1185">Reference proteome</keyword>
<dbReference type="GO" id="GO:0004177">
    <property type="term" value="F:aminopeptidase activity"/>
    <property type="evidence" value="ECO:0007669"/>
    <property type="project" value="UniProtKB-UniRule"/>
</dbReference>
<name>A0A511Z9W4_9BACL</name>
<feature type="binding site" evidence="9">
    <location>
        <position position="107"/>
    </location>
    <ligand>
        <name>Zn(2+)</name>
        <dbReference type="ChEBI" id="CHEBI:29105"/>
        <label>2</label>
    </ligand>
</feature>
<evidence type="ECO:0000256" key="5">
    <source>
        <dbReference type="ARBA" id="ARBA00022833"/>
    </source>
</evidence>
<evidence type="ECO:0000256" key="1">
    <source>
        <dbReference type="ARBA" id="ARBA00001947"/>
    </source>
</evidence>
<dbReference type="RefSeq" id="WP_147058927.1">
    <property type="nucleotide sequence ID" value="NZ_BJYL01000034.1"/>
</dbReference>
<feature type="domain" description="Peptidase M20 dimerisation" evidence="10">
    <location>
        <begin position="184"/>
        <end position="272"/>
    </location>
</feature>
<protein>
    <recommendedName>
        <fullName evidence="10">Peptidase M20 dimerisation domain-containing protein</fullName>
    </recommendedName>
</protein>
<dbReference type="PANTHER" id="PTHR42994">
    <property type="entry name" value="PEPTIDASE T"/>
    <property type="match status" value="1"/>
</dbReference>
<dbReference type="NCBIfam" id="TIGR01883">
    <property type="entry name" value="PepT-like"/>
    <property type="match status" value="1"/>
</dbReference>
<keyword evidence="5" id="KW-0862">Zinc</keyword>
<reference evidence="11 12" key="1">
    <citation type="submission" date="2019-07" db="EMBL/GenBank/DDBJ databases">
        <title>Whole genome shotgun sequence of Sporosarcina luteola NBRC 105378.</title>
        <authorList>
            <person name="Hosoyama A."/>
            <person name="Uohara A."/>
            <person name="Ohji S."/>
            <person name="Ichikawa N."/>
        </authorList>
    </citation>
    <scope>NUCLEOTIDE SEQUENCE [LARGE SCALE GENOMIC DNA]</scope>
    <source>
        <strain evidence="11 12">NBRC 105378</strain>
    </source>
</reference>
<dbReference type="SUPFAM" id="SSF55031">
    <property type="entry name" value="Bacterial exopeptidase dimerisation domain"/>
    <property type="match status" value="1"/>
</dbReference>
<evidence type="ECO:0000313" key="11">
    <source>
        <dbReference type="EMBL" id="GEN84249.1"/>
    </source>
</evidence>
<feature type="binding site" evidence="9">
    <location>
        <position position="164"/>
    </location>
    <ligand>
        <name>Zn(2+)</name>
        <dbReference type="ChEBI" id="CHEBI:29105"/>
        <label>1</label>
    </ligand>
</feature>
<sequence length="378" mass="40112">MNEQRLLDEFFELVQIDSETKHEEVICAVLKEKMEALGFSVIEDGAKEVTGHGAGNLIATLKGNVENVDPIYFTCHMDTVVPGKGIKPELREDGYIYSDGTTILGADDKAGLAALFEMARVLKESGQPHGDIQFVITVGEESGLVGAKAMDPSLLKAKYGYAVDSDGKVGGIVTAAPYQAKLMTTIYGKTAHAGVAPEKGVSAINIAAKSVAAMTLGRIDSETTANIGRFEGGQATNIVCDEVHILAEARSINPEKLNEQTAHMVETFAKTAEAMGGKAETEVKIAYPGFSFGEEAEVVQTAMEAIRNVGRKPELMTSGGGSDGNVFNGAGVPTVTLSVGYEEIHTKNERMPVVELNKLTELLIEIVSVTAKKGESGK</sequence>
<evidence type="ECO:0000256" key="7">
    <source>
        <dbReference type="PIRNR" id="PIRNR001123"/>
    </source>
</evidence>
<evidence type="ECO:0000256" key="4">
    <source>
        <dbReference type="ARBA" id="ARBA00022801"/>
    </source>
</evidence>
<evidence type="ECO:0000256" key="9">
    <source>
        <dbReference type="PIRSR" id="PIRSR001123-2"/>
    </source>
</evidence>
<evidence type="ECO:0000256" key="2">
    <source>
        <dbReference type="ARBA" id="ARBA00022670"/>
    </source>
</evidence>
<gene>
    <name evidence="11" type="primary">yqjE</name>
    <name evidence="11" type="ORF">SLU01_25610</name>
</gene>
<dbReference type="Gene3D" id="3.40.630.10">
    <property type="entry name" value="Zn peptidases"/>
    <property type="match status" value="1"/>
</dbReference>
<feature type="binding site" evidence="9">
    <location>
        <position position="107"/>
    </location>
    <ligand>
        <name>Zn(2+)</name>
        <dbReference type="ChEBI" id="CHEBI:29105"/>
        <label>1</label>
    </ligand>
</feature>
<comment type="cofactor">
    <cofactor evidence="9">
        <name>a divalent metal cation</name>
        <dbReference type="ChEBI" id="CHEBI:60240"/>
    </cofactor>
    <text evidence="9">Binds 2 divalent metal cations per subunit.</text>
</comment>
<dbReference type="SUPFAM" id="SSF53187">
    <property type="entry name" value="Zn-dependent exopeptidases"/>
    <property type="match status" value="1"/>
</dbReference>
<comment type="similarity">
    <text evidence="7">Belongs to the peptidase M42 family.</text>
</comment>
<dbReference type="PANTHER" id="PTHR42994:SF2">
    <property type="entry name" value="PEPTIDASE"/>
    <property type="match status" value="1"/>
</dbReference>
<dbReference type="InterPro" id="IPR036264">
    <property type="entry name" value="Bact_exopeptidase_dim_dom"/>
</dbReference>
<dbReference type="EMBL" id="BJYL01000034">
    <property type="protein sequence ID" value="GEN84249.1"/>
    <property type="molecule type" value="Genomic_DNA"/>
</dbReference>
<organism evidence="11 12">
    <name type="scientific">Sporosarcina luteola</name>
    <dbReference type="NCBI Taxonomy" id="582850"/>
    <lineage>
        <taxon>Bacteria</taxon>
        <taxon>Bacillati</taxon>
        <taxon>Bacillota</taxon>
        <taxon>Bacilli</taxon>
        <taxon>Bacillales</taxon>
        <taxon>Caryophanaceae</taxon>
        <taxon>Sporosarcina</taxon>
    </lineage>
</organism>
<dbReference type="InterPro" id="IPR011650">
    <property type="entry name" value="Peptidase_M20_dimer"/>
</dbReference>
<evidence type="ECO:0000313" key="12">
    <source>
        <dbReference type="Proteomes" id="UP000321901"/>
    </source>
</evidence>
<dbReference type="PIRSF" id="PIRSF001123">
    <property type="entry name" value="PepA_GA"/>
    <property type="match status" value="1"/>
</dbReference>
<evidence type="ECO:0000259" key="10">
    <source>
        <dbReference type="Pfam" id="PF07687"/>
    </source>
</evidence>
<dbReference type="OrthoDB" id="9776600at2"/>
<dbReference type="InterPro" id="IPR001261">
    <property type="entry name" value="ArgE/DapE_CS"/>
</dbReference>
<evidence type="ECO:0000256" key="6">
    <source>
        <dbReference type="ARBA" id="ARBA00023049"/>
    </source>
</evidence>
<dbReference type="GO" id="GO:0006508">
    <property type="term" value="P:proteolysis"/>
    <property type="evidence" value="ECO:0007669"/>
    <property type="project" value="UniProtKB-KW"/>
</dbReference>
<keyword evidence="2" id="KW-0645">Protease</keyword>
<proteinExistence type="inferred from homology"/>
<accession>A0A511Z9W4</accession>
<comment type="cofactor">
    <cofactor evidence="1">
        <name>Zn(2+)</name>
        <dbReference type="ChEBI" id="CHEBI:29105"/>
    </cofactor>
</comment>
<dbReference type="InterPro" id="IPR008007">
    <property type="entry name" value="Peptidase_M42"/>
</dbReference>
<dbReference type="InterPro" id="IPR010162">
    <property type="entry name" value="PepT-like"/>
</dbReference>
<dbReference type="PROSITE" id="PS00759">
    <property type="entry name" value="ARGE_DAPE_CPG2_2"/>
    <property type="match status" value="1"/>
</dbReference>
<evidence type="ECO:0000256" key="8">
    <source>
        <dbReference type="PIRSR" id="PIRSR001123-1"/>
    </source>
</evidence>
<dbReference type="AlphaFoldDB" id="A0A511Z9W4"/>
<feature type="binding site" evidence="9">
    <location>
        <position position="141"/>
    </location>
    <ligand>
        <name>Zn(2+)</name>
        <dbReference type="ChEBI" id="CHEBI:29105"/>
        <label>2</label>
    </ligand>
</feature>
<feature type="active site" description="Proton acceptor" evidence="8">
    <location>
        <position position="140"/>
    </location>
</feature>
<keyword evidence="3 9" id="KW-0479">Metal-binding</keyword>
<comment type="caution">
    <text evidence="11">The sequence shown here is derived from an EMBL/GenBank/DDBJ whole genome shotgun (WGS) entry which is preliminary data.</text>
</comment>